<dbReference type="PROSITE" id="PS00151">
    <property type="entry name" value="ACYLPHOSPHATASE_2"/>
    <property type="match status" value="1"/>
</dbReference>
<evidence type="ECO:0000259" key="6">
    <source>
        <dbReference type="PROSITE" id="PS51160"/>
    </source>
</evidence>
<evidence type="ECO:0000256" key="1">
    <source>
        <dbReference type="ARBA" id="ARBA00005614"/>
    </source>
</evidence>
<dbReference type="GO" id="GO:0003998">
    <property type="term" value="F:acylphosphatase activity"/>
    <property type="evidence" value="ECO:0007669"/>
    <property type="project" value="UniProtKB-EC"/>
</dbReference>
<dbReference type="AlphaFoldDB" id="A0A1F5PIP3"/>
<comment type="similarity">
    <text evidence="1 5">Belongs to the acylphosphatase family.</text>
</comment>
<comment type="catalytic activity">
    <reaction evidence="3 4">
        <text>an acyl phosphate + H2O = a carboxylate + phosphate + H(+)</text>
        <dbReference type="Rhea" id="RHEA:14965"/>
        <dbReference type="ChEBI" id="CHEBI:15377"/>
        <dbReference type="ChEBI" id="CHEBI:15378"/>
        <dbReference type="ChEBI" id="CHEBI:29067"/>
        <dbReference type="ChEBI" id="CHEBI:43474"/>
        <dbReference type="ChEBI" id="CHEBI:59918"/>
        <dbReference type="EC" id="3.6.1.7"/>
    </reaction>
</comment>
<organism evidence="7 8">
    <name type="scientific">Candidatus Doudnabacteria bacterium RIFCSPHIGHO2_01_FULL_50_11</name>
    <dbReference type="NCBI Taxonomy" id="1817828"/>
    <lineage>
        <taxon>Bacteria</taxon>
        <taxon>Candidatus Doudnaibacteriota</taxon>
    </lineage>
</organism>
<dbReference type="PANTHER" id="PTHR47268">
    <property type="entry name" value="ACYLPHOSPHATASE"/>
    <property type="match status" value="1"/>
</dbReference>
<reference evidence="7 8" key="1">
    <citation type="journal article" date="2016" name="Nat. Commun.">
        <title>Thousands of microbial genomes shed light on interconnected biogeochemical processes in an aquifer system.</title>
        <authorList>
            <person name="Anantharaman K."/>
            <person name="Brown C.T."/>
            <person name="Hug L.A."/>
            <person name="Sharon I."/>
            <person name="Castelle C.J."/>
            <person name="Probst A.J."/>
            <person name="Thomas B.C."/>
            <person name="Singh A."/>
            <person name="Wilkins M.J."/>
            <person name="Karaoz U."/>
            <person name="Brodie E.L."/>
            <person name="Williams K.H."/>
            <person name="Hubbard S.S."/>
            <person name="Banfield J.F."/>
        </authorList>
    </citation>
    <scope>NUCLEOTIDE SEQUENCE [LARGE SCALE GENOMIC DNA]</scope>
</reference>
<dbReference type="STRING" id="1817828.A2722_03495"/>
<evidence type="ECO:0000256" key="5">
    <source>
        <dbReference type="RuleBase" id="RU004168"/>
    </source>
</evidence>
<dbReference type="Proteomes" id="UP000178377">
    <property type="component" value="Unassembled WGS sequence"/>
</dbReference>
<evidence type="ECO:0000313" key="8">
    <source>
        <dbReference type="Proteomes" id="UP000178377"/>
    </source>
</evidence>
<dbReference type="Pfam" id="PF00708">
    <property type="entry name" value="Acylphosphatase"/>
    <property type="match status" value="1"/>
</dbReference>
<dbReference type="EC" id="3.6.1.7" evidence="2 4"/>
<evidence type="ECO:0000256" key="3">
    <source>
        <dbReference type="ARBA" id="ARBA00047645"/>
    </source>
</evidence>
<proteinExistence type="inferred from homology"/>
<feature type="active site" evidence="4">
    <location>
        <position position="25"/>
    </location>
</feature>
<sequence>MERVEQEHVRLRVHLTGAVQGVGLRYFSKREAEKRSLAGFVRNERDGSVTIEVEGAQKLVDGFVKWLESEFLQGAIDGLRREGVHLEGGKFFVIKH</sequence>
<evidence type="ECO:0000313" key="7">
    <source>
        <dbReference type="EMBL" id="OGE89727.1"/>
    </source>
</evidence>
<keyword evidence="4" id="KW-0378">Hydrolase</keyword>
<feature type="active site" evidence="4">
    <location>
        <position position="43"/>
    </location>
</feature>
<dbReference type="InterPro" id="IPR017968">
    <property type="entry name" value="Acylphosphatase_CS"/>
</dbReference>
<dbReference type="PANTHER" id="PTHR47268:SF4">
    <property type="entry name" value="ACYLPHOSPHATASE"/>
    <property type="match status" value="1"/>
</dbReference>
<dbReference type="PROSITE" id="PS51160">
    <property type="entry name" value="ACYLPHOSPHATASE_3"/>
    <property type="match status" value="1"/>
</dbReference>
<comment type="caution">
    <text evidence="7">The sequence shown here is derived from an EMBL/GenBank/DDBJ whole genome shotgun (WGS) entry which is preliminary data.</text>
</comment>
<feature type="domain" description="Acylphosphatase-like" evidence="6">
    <location>
        <begin position="10"/>
        <end position="96"/>
    </location>
</feature>
<dbReference type="EMBL" id="MFEO01000017">
    <property type="protein sequence ID" value="OGE89727.1"/>
    <property type="molecule type" value="Genomic_DNA"/>
</dbReference>
<dbReference type="InterPro" id="IPR001792">
    <property type="entry name" value="Acylphosphatase-like_dom"/>
</dbReference>
<protein>
    <recommendedName>
        <fullName evidence="2 4">acylphosphatase</fullName>
        <ecNumber evidence="2 4">3.6.1.7</ecNumber>
    </recommendedName>
</protein>
<dbReference type="InterPro" id="IPR036046">
    <property type="entry name" value="Acylphosphatase-like_dom_sf"/>
</dbReference>
<gene>
    <name evidence="7" type="ORF">A2722_03495</name>
</gene>
<dbReference type="Gene3D" id="3.30.70.100">
    <property type="match status" value="1"/>
</dbReference>
<name>A0A1F5PIP3_9BACT</name>
<evidence type="ECO:0000256" key="4">
    <source>
        <dbReference type="PROSITE-ProRule" id="PRU00520"/>
    </source>
</evidence>
<accession>A0A1F5PIP3</accession>
<evidence type="ECO:0000256" key="2">
    <source>
        <dbReference type="ARBA" id="ARBA00012150"/>
    </source>
</evidence>
<dbReference type="SUPFAM" id="SSF54975">
    <property type="entry name" value="Acylphosphatase/BLUF domain-like"/>
    <property type="match status" value="1"/>
</dbReference>
<dbReference type="InterPro" id="IPR020456">
    <property type="entry name" value="Acylphosphatase"/>
</dbReference>